<feature type="transmembrane region" description="Helical" evidence="6">
    <location>
        <begin position="423"/>
        <end position="445"/>
    </location>
</feature>
<proteinExistence type="predicted"/>
<evidence type="ECO:0000256" key="1">
    <source>
        <dbReference type="ARBA" id="ARBA00004651"/>
    </source>
</evidence>
<evidence type="ECO:0000256" key="2">
    <source>
        <dbReference type="ARBA" id="ARBA00022475"/>
    </source>
</evidence>
<dbReference type="InterPro" id="IPR002797">
    <property type="entry name" value="Polysacc_synth"/>
</dbReference>
<accession>A0A7W4PHR9</accession>
<keyword evidence="3 6" id="KW-0812">Transmembrane</keyword>
<name>A0A7W4PHR9_9PROT</name>
<gene>
    <name evidence="7" type="ORF">HLH44_04580</name>
</gene>
<dbReference type="PANTHER" id="PTHR30250:SF31">
    <property type="entry name" value="INNER MEMBRANE PROTEIN YGHQ"/>
    <property type="match status" value="1"/>
</dbReference>
<dbReference type="PANTHER" id="PTHR30250">
    <property type="entry name" value="PST FAMILY PREDICTED COLANIC ACID TRANSPORTER"/>
    <property type="match status" value="1"/>
</dbReference>
<feature type="transmembrane region" description="Helical" evidence="6">
    <location>
        <begin position="146"/>
        <end position="167"/>
    </location>
</feature>
<dbReference type="GO" id="GO:0005886">
    <property type="term" value="C:plasma membrane"/>
    <property type="evidence" value="ECO:0007669"/>
    <property type="project" value="UniProtKB-SubCell"/>
</dbReference>
<keyword evidence="4 6" id="KW-1133">Transmembrane helix</keyword>
<evidence type="ECO:0000256" key="5">
    <source>
        <dbReference type="ARBA" id="ARBA00023136"/>
    </source>
</evidence>
<dbReference type="InterPro" id="IPR050833">
    <property type="entry name" value="Poly_Biosynth_Transport"/>
</dbReference>
<sequence>MPTHKPWIYKEQELLTLVENKQGSLKRALMNVSWLLAGKGVGAVLSLIYLGLAVRVLKSEGFGEFTLIFGTAQSVAAIVSFQTWQIVIRYGARHLLAGNEGALARLIGFCLGLDIAGAVAGCLIAWGGVTLLQPLLGWSDGLSHAALAFCSVLLLSIRSTAVGVLRVRDRYRIGAMADAATPIMRFIGAVAAVLWAPTVMGFLLAWAVADIFTAVIYWVCAQRVMPGFLRAMNLRTIWSAPAENPGIWRFAWLTNLNSIVGTGCNNMLVLVVGVATGAADAGHYRLAYQLSQALVRVSEMFARAVLPEFARAHATEDRASIRRLLGRSTRLAIGSTAIILVMLFALGQPVLHLMAGKESVGVFPLLLVLGIAAALDLIGVNFEPALLAIGHAGRALRVRLIRTLVLFAGLGAFMPHFGTMGVAVAMVMSSLLGLMLLAAAAWRAVRP</sequence>
<dbReference type="Proteomes" id="UP000530320">
    <property type="component" value="Unassembled WGS sequence"/>
</dbReference>
<feature type="transmembrane region" description="Helical" evidence="6">
    <location>
        <begin position="363"/>
        <end position="388"/>
    </location>
</feature>
<comment type="caution">
    <text evidence="7">The sequence shown here is derived from an EMBL/GenBank/DDBJ whole genome shotgun (WGS) entry which is preliminary data.</text>
</comment>
<protein>
    <submittedName>
        <fullName evidence="7">Oligosaccharide flippase family protein</fullName>
    </submittedName>
</protein>
<feature type="transmembrane region" description="Helical" evidence="6">
    <location>
        <begin position="28"/>
        <end position="50"/>
    </location>
</feature>
<feature type="transmembrane region" description="Helical" evidence="6">
    <location>
        <begin position="400"/>
        <end position="417"/>
    </location>
</feature>
<evidence type="ECO:0000313" key="7">
    <source>
        <dbReference type="EMBL" id="MBB2196749.1"/>
    </source>
</evidence>
<keyword evidence="2" id="KW-1003">Cell membrane</keyword>
<evidence type="ECO:0000256" key="4">
    <source>
        <dbReference type="ARBA" id="ARBA00022989"/>
    </source>
</evidence>
<keyword evidence="5 6" id="KW-0472">Membrane</keyword>
<evidence type="ECO:0000256" key="3">
    <source>
        <dbReference type="ARBA" id="ARBA00022692"/>
    </source>
</evidence>
<feature type="transmembrane region" description="Helical" evidence="6">
    <location>
        <begin position="331"/>
        <end position="351"/>
    </location>
</feature>
<dbReference type="Pfam" id="PF01943">
    <property type="entry name" value="Polysacc_synt"/>
    <property type="match status" value="1"/>
</dbReference>
<reference evidence="7 8" key="1">
    <citation type="submission" date="2020-04" db="EMBL/GenBank/DDBJ databases">
        <title>Description of novel Gluconacetobacter.</title>
        <authorList>
            <person name="Sombolestani A."/>
        </authorList>
    </citation>
    <scope>NUCLEOTIDE SEQUENCE [LARGE SCALE GENOMIC DNA]</scope>
    <source>
        <strain evidence="7 8">LMG 22058</strain>
    </source>
</reference>
<evidence type="ECO:0000313" key="8">
    <source>
        <dbReference type="Proteomes" id="UP000530320"/>
    </source>
</evidence>
<comment type="subcellular location">
    <subcellularLocation>
        <location evidence="1">Cell membrane</location>
        <topology evidence="1">Multi-pass membrane protein</topology>
    </subcellularLocation>
</comment>
<organism evidence="7 8">
    <name type="scientific">Gluconacetobacter dulcium</name>
    <dbReference type="NCBI Taxonomy" id="2729096"/>
    <lineage>
        <taxon>Bacteria</taxon>
        <taxon>Pseudomonadati</taxon>
        <taxon>Pseudomonadota</taxon>
        <taxon>Alphaproteobacteria</taxon>
        <taxon>Acetobacterales</taxon>
        <taxon>Acetobacteraceae</taxon>
        <taxon>Gluconacetobacter</taxon>
    </lineage>
</organism>
<dbReference type="AlphaFoldDB" id="A0A7W4PHR9"/>
<dbReference type="EMBL" id="JABEQP010000002">
    <property type="protein sequence ID" value="MBB2196749.1"/>
    <property type="molecule type" value="Genomic_DNA"/>
</dbReference>
<feature type="transmembrane region" description="Helical" evidence="6">
    <location>
        <begin position="102"/>
        <end position="126"/>
    </location>
</feature>
<feature type="transmembrane region" description="Helical" evidence="6">
    <location>
        <begin position="62"/>
        <end position="81"/>
    </location>
</feature>
<evidence type="ECO:0000256" key="6">
    <source>
        <dbReference type="SAM" id="Phobius"/>
    </source>
</evidence>